<keyword evidence="2" id="KW-0732">Signal</keyword>
<dbReference type="PROSITE" id="PS51257">
    <property type="entry name" value="PROKAR_LIPOPROTEIN"/>
    <property type="match status" value="1"/>
</dbReference>
<organism evidence="3 4">
    <name type="scientific">Phaedon cochleariae</name>
    <name type="common">Mustard beetle</name>
    <dbReference type="NCBI Taxonomy" id="80249"/>
    <lineage>
        <taxon>Eukaryota</taxon>
        <taxon>Metazoa</taxon>
        <taxon>Ecdysozoa</taxon>
        <taxon>Arthropoda</taxon>
        <taxon>Hexapoda</taxon>
        <taxon>Insecta</taxon>
        <taxon>Pterygota</taxon>
        <taxon>Neoptera</taxon>
        <taxon>Endopterygota</taxon>
        <taxon>Coleoptera</taxon>
        <taxon>Polyphaga</taxon>
        <taxon>Cucujiformia</taxon>
        <taxon>Chrysomeloidea</taxon>
        <taxon>Chrysomelidae</taxon>
        <taxon>Chrysomelinae</taxon>
        <taxon>Chrysomelini</taxon>
        <taxon>Phaedon</taxon>
    </lineage>
</organism>
<reference evidence="3" key="2">
    <citation type="submission" date="2022-10" db="EMBL/GenBank/DDBJ databases">
        <authorList>
            <consortium name="ENA_rothamsted_submissions"/>
            <consortium name="culmorum"/>
            <person name="King R."/>
        </authorList>
    </citation>
    <scope>NUCLEOTIDE SEQUENCE</scope>
</reference>
<evidence type="ECO:0000256" key="2">
    <source>
        <dbReference type="SAM" id="SignalP"/>
    </source>
</evidence>
<name>A0A9P0DDQ8_PHACE</name>
<keyword evidence="4" id="KW-1185">Reference proteome</keyword>
<feature type="signal peptide" evidence="2">
    <location>
        <begin position="1"/>
        <end position="17"/>
    </location>
</feature>
<dbReference type="EMBL" id="OU896717">
    <property type="protein sequence ID" value="CAH1118344.1"/>
    <property type="molecule type" value="Genomic_DNA"/>
</dbReference>
<evidence type="ECO:0000313" key="3">
    <source>
        <dbReference type="EMBL" id="CAH1118344.1"/>
    </source>
</evidence>
<accession>A0A9P0DDQ8</accession>
<protein>
    <recommendedName>
        <fullName evidence="5">Lipoprotein</fullName>
    </recommendedName>
</protein>
<proteinExistence type="predicted"/>
<feature type="chain" id="PRO_5040225687" description="Lipoprotein" evidence="2">
    <location>
        <begin position="18"/>
        <end position="60"/>
    </location>
</feature>
<gene>
    <name evidence="3" type="ORF">PHAECO_LOCUS2352</name>
</gene>
<evidence type="ECO:0008006" key="5">
    <source>
        <dbReference type="Google" id="ProtNLM"/>
    </source>
</evidence>
<dbReference type="Proteomes" id="UP001153737">
    <property type="component" value="Chromosome 11"/>
</dbReference>
<feature type="region of interest" description="Disordered" evidence="1">
    <location>
        <begin position="28"/>
        <end position="60"/>
    </location>
</feature>
<reference evidence="3" key="1">
    <citation type="submission" date="2022-01" db="EMBL/GenBank/DDBJ databases">
        <authorList>
            <person name="King R."/>
        </authorList>
    </citation>
    <scope>NUCLEOTIDE SEQUENCE</scope>
</reference>
<sequence length="60" mass="6431">MVFKVLLMVMTLALVFACAVATGTGGHHLDPSRAQDYGSSQPCGGPYRDVPNVHHAGRRH</sequence>
<dbReference type="AlphaFoldDB" id="A0A9P0DDQ8"/>
<evidence type="ECO:0000313" key="4">
    <source>
        <dbReference type="Proteomes" id="UP001153737"/>
    </source>
</evidence>
<evidence type="ECO:0000256" key="1">
    <source>
        <dbReference type="SAM" id="MobiDB-lite"/>
    </source>
</evidence>